<dbReference type="EC" id="5.-.-.-" evidence="3"/>
<dbReference type="RefSeq" id="WP_231870745.1">
    <property type="nucleotide sequence ID" value="NZ_FLOC01000001.1"/>
</dbReference>
<name>A0A1A8T1I7_9GAMM</name>
<proteinExistence type="inferred from homology"/>
<dbReference type="EMBL" id="FLOC01000001">
    <property type="protein sequence ID" value="SBS25060.1"/>
    <property type="molecule type" value="Genomic_DNA"/>
</dbReference>
<dbReference type="Gene3D" id="1.50.10.10">
    <property type="match status" value="1"/>
</dbReference>
<dbReference type="InterPro" id="IPR010819">
    <property type="entry name" value="AGE/CE"/>
</dbReference>
<dbReference type="STRING" id="295068.MAQ5080_00175"/>
<organism evidence="3 4">
    <name type="scientific">Marinomonas aquimarina</name>
    <dbReference type="NCBI Taxonomy" id="295068"/>
    <lineage>
        <taxon>Bacteria</taxon>
        <taxon>Pseudomonadati</taxon>
        <taxon>Pseudomonadota</taxon>
        <taxon>Gammaproteobacteria</taxon>
        <taxon>Oceanospirillales</taxon>
        <taxon>Oceanospirillaceae</taxon>
        <taxon>Marinomonas</taxon>
    </lineage>
</organism>
<dbReference type="PANTHER" id="PTHR15108">
    <property type="entry name" value="N-ACYLGLUCOSAMINE-2-EPIMERASE"/>
    <property type="match status" value="1"/>
</dbReference>
<comment type="similarity">
    <text evidence="1">Belongs to the N-acylglucosamine 2-epimerase family.</text>
</comment>
<dbReference type="GO" id="GO:0005975">
    <property type="term" value="P:carbohydrate metabolic process"/>
    <property type="evidence" value="ECO:0007669"/>
    <property type="project" value="InterPro"/>
</dbReference>
<evidence type="ECO:0000313" key="3">
    <source>
        <dbReference type="EMBL" id="SBS25060.1"/>
    </source>
</evidence>
<evidence type="ECO:0000256" key="1">
    <source>
        <dbReference type="ARBA" id="ARBA00008558"/>
    </source>
</evidence>
<dbReference type="Pfam" id="PF07221">
    <property type="entry name" value="GlcNAc_2-epim"/>
    <property type="match status" value="1"/>
</dbReference>
<dbReference type="SUPFAM" id="SSF48208">
    <property type="entry name" value="Six-hairpin glycosidases"/>
    <property type="match status" value="1"/>
</dbReference>
<dbReference type="GO" id="GO:0016853">
    <property type="term" value="F:isomerase activity"/>
    <property type="evidence" value="ECO:0007669"/>
    <property type="project" value="UniProtKB-KW"/>
</dbReference>
<protein>
    <submittedName>
        <fullName evidence="3">Putative sugar isomerase YihS</fullName>
        <ecNumber evidence="3">5.-.-.-</ecNumber>
    </submittedName>
</protein>
<keyword evidence="4" id="KW-1185">Reference proteome</keyword>
<dbReference type="AlphaFoldDB" id="A0A1A8T1I7"/>
<dbReference type="InterPro" id="IPR008928">
    <property type="entry name" value="6-hairpin_glycosidase_sf"/>
</dbReference>
<evidence type="ECO:0000313" key="4">
    <source>
        <dbReference type="Proteomes" id="UP000092627"/>
    </source>
</evidence>
<reference evidence="3 4" key="1">
    <citation type="submission" date="2016-06" db="EMBL/GenBank/DDBJ databases">
        <authorList>
            <person name="Kjaerup R.B."/>
            <person name="Dalgaard T.S."/>
            <person name="Juul-Madsen H.R."/>
        </authorList>
    </citation>
    <scope>NUCLEOTIDE SEQUENCE [LARGE SCALE GENOMIC DNA]</scope>
    <source>
        <strain evidence="3 4">CECT 5080</strain>
    </source>
</reference>
<accession>A0A1A8T1I7</accession>
<dbReference type="Proteomes" id="UP000092627">
    <property type="component" value="Unassembled WGS sequence"/>
</dbReference>
<gene>
    <name evidence="3" type="primary">yihS_1</name>
    <name evidence="3" type="ORF">MAQ5080_00175</name>
</gene>
<dbReference type="InterPro" id="IPR012341">
    <property type="entry name" value="6hp_glycosidase-like_sf"/>
</dbReference>
<sequence>MKLINMEMPKTLHKRIETCADHIFQGLIPNWISHGFTIEGYSRESLTLDWQHNPVGRVRLLTQCRQLYTLSHASKLGYVSGYDAQIHALFNAIVELYFIDGRWIFSRDDEMEILDTQSDAYALAFVLLSFSHYYLLSKDLRALEYIELTDQFLDQQMRHPQGGYYEAYPLNEHALRRQNPHMHLLEGFVAAYQATHDDKYVARITEICQLADHYFVEPNSHTLREFFQSDLSLDPETGHLVEPGHHFEWVWLLHQTYAITGREQDLLLAKQLWQVASEHGMADNGGIVNSIDGNTLKIVDGDKRIWPITEYLKACCVAELTDVERQQRLTSALDFLEHHYFIDRGRWIEYLDANNQSKGFPLPGTTGYHIFLGLAEVLKWQDS</sequence>
<evidence type="ECO:0000256" key="2">
    <source>
        <dbReference type="ARBA" id="ARBA00023235"/>
    </source>
</evidence>
<keyword evidence="2 3" id="KW-0413">Isomerase</keyword>